<dbReference type="InterPro" id="IPR036047">
    <property type="entry name" value="F-box-like_dom_sf"/>
</dbReference>
<reference evidence="2 3" key="1">
    <citation type="submission" date="2014-02" db="EMBL/GenBank/DDBJ databases">
        <title>Single nucleus genome sequencing reveals high similarity among nuclei of an endomycorrhizal fungus.</title>
        <authorList>
            <person name="Lin K."/>
            <person name="Geurts R."/>
            <person name="Zhang Z."/>
            <person name="Limpens E."/>
            <person name="Saunders D.G."/>
            <person name="Mu D."/>
            <person name="Pang E."/>
            <person name="Cao H."/>
            <person name="Cha H."/>
            <person name="Lin T."/>
            <person name="Zhou Q."/>
            <person name="Shang Y."/>
            <person name="Li Y."/>
            <person name="Ivanov S."/>
            <person name="Sharma T."/>
            <person name="Velzen R.V."/>
            <person name="Ruijter N.D."/>
            <person name="Aanen D.K."/>
            <person name="Win J."/>
            <person name="Kamoun S."/>
            <person name="Bisseling T."/>
            <person name="Huang S."/>
        </authorList>
    </citation>
    <scope>NUCLEOTIDE SEQUENCE [LARGE SCALE GENOMIC DNA]</scope>
    <source>
        <strain evidence="3">DAOM197198w</strain>
    </source>
</reference>
<dbReference type="SUPFAM" id="SSF81383">
    <property type="entry name" value="F-box domain"/>
    <property type="match status" value="1"/>
</dbReference>
<keyword evidence="3" id="KW-1185">Reference proteome</keyword>
<evidence type="ECO:0000313" key="3">
    <source>
        <dbReference type="Proteomes" id="UP000022910"/>
    </source>
</evidence>
<dbReference type="AlphaFoldDB" id="A0A015K0B8"/>
<feature type="domain" description="F-box" evidence="1">
    <location>
        <begin position="6"/>
        <end position="35"/>
    </location>
</feature>
<dbReference type="InterPro" id="IPR032675">
    <property type="entry name" value="LRR_dom_sf"/>
</dbReference>
<comment type="caution">
    <text evidence="2">The sequence shown here is derived from an EMBL/GenBank/DDBJ whole genome shotgun (WGS) entry which is preliminary data.</text>
</comment>
<dbReference type="Proteomes" id="UP000022910">
    <property type="component" value="Unassembled WGS sequence"/>
</dbReference>
<gene>
    <name evidence="2" type="ORF">RirG_043920</name>
</gene>
<organism evidence="2 3">
    <name type="scientific">Rhizophagus irregularis (strain DAOM 197198w)</name>
    <name type="common">Glomus intraradices</name>
    <dbReference type="NCBI Taxonomy" id="1432141"/>
    <lineage>
        <taxon>Eukaryota</taxon>
        <taxon>Fungi</taxon>
        <taxon>Fungi incertae sedis</taxon>
        <taxon>Mucoromycota</taxon>
        <taxon>Glomeromycotina</taxon>
        <taxon>Glomeromycetes</taxon>
        <taxon>Glomerales</taxon>
        <taxon>Glomeraceae</taxon>
        <taxon>Rhizophagus</taxon>
    </lineage>
</organism>
<dbReference type="Gene3D" id="3.80.10.10">
    <property type="entry name" value="Ribonuclease Inhibitor"/>
    <property type="match status" value="1"/>
</dbReference>
<dbReference type="HOGENOM" id="CLU_028913_0_1_1"/>
<dbReference type="InterPro" id="IPR001810">
    <property type="entry name" value="F-box_dom"/>
</dbReference>
<sequence length="489" mass="57880">MRQFNTDCLNKIFEYLDDDDIHSCLLVNRLWCQISVRIFWEKIRNINTLMYFLPNESRNFISPPTSNPPIFNYVSFCKILSINDIRDKVENILKKQNFISSHGFSDNVHKLVQEICKLLMSQAPSLKKLVHLKTSFDMIKFNFYPGAENRLKNLSELWCNSRISSKFFFQLSNISHNIRLLHIEFKEDLSNELKNLISVQKNLKYVHILTNERNLHLKIDFILKELPDTLTELTIGVKNNISLSAISRFINLQKLILMFTTRINGDKLIELRDIVFPKLQVLKLLFKGLNYNFITNFLENNGKNLKELMMNKCEGKGSLYLVIAEFCKNLRKLSFVHKNDELETMKIVFDNLQYLESIQFCCGGNYLSDLDEKEALEIFVKYSHHNVRELRLHYQGFIMEKLAPKELEFLLKSLTNRVPQRSFSLIITRKLRNLEENAKNMEIIEKYIKLGIIKEFRVIYNPLVELFPIDLKNNKKDFFYKMFLYSLQS</sequence>
<dbReference type="EMBL" id="JEMT01012514">
    <property type="protein sequence ID" value="EXX75187.1"/>
    <property type="molecule type" value="Genomic_DNA"/>
</dbReference>
<proteinExistence type="predicted"/>
<dbReference type="SUPFAM" id="SSF52047">
    <property type="entry name" value="RNI-like"/>
    <property type="match status" value="1"/>
</dbReference>
<dbReference type="OrthoDB" id="2305494at2759"/>
<accession>A0A015K0B8</accession>
<protein>
    <recommendedName>
        <fullName evidence="1">F-box domain-containing protein</fullName>
    </recommendedName>
</protein>
<dbReference type="CDD" id="cd09917">
    <property type="entry name" value="F-box_SF"/>
    <property type="match status" value="1"/>
</dbReference>
<name>A0A015K0B8_RHIIW</name>
<dbReference type="Pfam" id="PF00646">
    <property type="entry name" value="F-box"/>
    <property type="match status" value="1"/>
</dbReference>
<evidence type="ECO:0000259" key="1">
    <source>
        <dbReference type="Pfam" id="PF00646"/>
    </source>
</evidence>
<evidence type="ECO:0000313" key="2">
    <source>
        <dbReference type="EMBL" id="EXX75187.1"/>
    </source>
</evidence>